<dbReference type="AlphaFoldDB" id="A0A067CJ59"/>
<dbReference type="PANTHER" id="PTHR10997">
    <property type="entry name" value="IMPORTIN-7, 8, 11"/>
    <property type="match status" value="1"/>
</dbReference>
<keyword evidence="5" id="KW-0963">Cytoplasm</keyword>
<comment type="similarity">
    <text evidence="3">Belongs to the XPO2/CSE1 family.</text>
</comment>
<dbReference type="PANTHER" id="PTHR10997:SF8">
    <property type="entry name" value="EXPORTIN-2"/>
    <property type="match status" value="1"/>
</dbReference>
<dbReference type="InterPro" id="IPR005043">
    <property type="entry name" value="XPO2_C"/>
</dbReference>
<dbReference type="EMBL" id="KK583223">
    <property type="protein sequence ID" value="KDO26591.1"/>
    <property type="molecule type" value="Genomic_DNA"/>
</dbReference>
<dbReference type="PROSITE" id="PS50166">
    <property type="entry name" value="IMPORTIN_B_NT"/>
    <property type="match status" value="1"/>
</dbReference>
<evidence type="ECO:0000313" key="10">
    <source>
        <dbReference type="Proteomes" id="UP000030745"/>
    </source>
</evidence>
<dbReference type="GO" id="GO:0031267">
    <property type="term" value="F:small GTPase binding"/>
    <property type="evidence" value="ECO:0007669"/>
    <property type="project" value="InterPro"/>
</dbReference>
<keyword evidence="10" id="KW-1185">Reference proteome</keyword>
<evidence type="ECO:0000259" key="8">
    <source>
        <dbReference type="PROSITE" id="PS50166"/>
    </source>
</evidence>
<dbReference type="InterPro" id="IPR011989">
    <property type="entry name" value="ARM-like"/>
</dbReference>
<dbReference type="SUPFAM" id="SSF48371">
    <property type="entry name" value="ARM repeat"/>
    <property type="match status" value="1"/>
</dbReference>
<dbReference type="SMART" id="SM00913">
    <property type="entry name" value="IBN_N"/>
    <property type="match status" value="1"/>
</dbReference>
<dbReference type="GeneID" id="24130241"/>
<evidence type="ECO:0000256" key="7">
    <source>
        <dbReference type="ARBA" id="ARBA00023242"/>
    </source>
</evidence>
<evidence type="ECO:0000256" key="5">
    <source>
        <dbReference type="ARBA" id="ARBA00022490"/>
    </source>
</evidence>
<evidence type="ECO:0000256" key="3">
    <source>
        <dbReference type="ARBA" id="ARBA00008669"/>
    </source>
</evidence>
<dbReference type="FunFam" id="1.25.10.10:FF:000507">
    <property type="entry name" value="Exportin-2"/>
    <property type="match status" value="1"/>
</dbReference>
<dbReference type="InterPro" id="IPR013713">
    <property type="entry name" value="XPO2_central"/>
</dbReference>
<dbReference type="STRING" id="695850.A0A067CJ59"/>
<evidence type="ECO:0000313" key="9">
    <source>
        <dbReference type="EMBL" id="KDO26591.1"/>
    </source>
</evidence>
<evidence type="ECO:0000256" key="6">
    <source>
        <dbReference type="ARBA" id="ARBA00022927"/>
    </source>
</evidence>
<organism evidence="9 10">
    <name type="scientific">Saprolegnia parasitica (strain CBS 223.65)</name>
    <dbReference type="NCBI Taxonomy" id="695850"/>
    <lineage>
        <taxon>Eukaryota</taxon>
        <taxon>Sar</taxon>
        <taxon>Stramenopiles</taxon>
        <taxon>Oomycota</taxon>
        <taxon>Saprolegniomycetes</taxon>
        <taxon>Saprolegniales</taxon>
        <taxon>Saprolegniaceae</taxon>
        <taxon>Saprolegnia</taxon>
    </lineage>
</organism>
<dbReference type="GO" id="GO:0005829">
    <property type="term" value="C:cytosol"/>
    <property type="evidence" value="ECO:0007669"/>
    <property type="project" value="TreeGrafter"/>
</dbReference>
<keyword evidence="4" id="KW-0813">Transport</keyword>
<dbReference type="Gene3D" id="1.25.10.10">
    <property type="entry name" value="Leucine-rich Repeat Variant"/>
    <property type="match status" value="1"/>
</dbReference>
<sequence length="976" mass="108730">MAMNMGSPAELTALVGVLEQSLSPLAEPRRAAEASLQAMLKQPNGPLLLLSVLRASEVPQAIRLSAAIAFKNTIKKDWDPEDGSIHVECKALVKEHIVGLMCEMPESLMKQLSAALYTIGEYDFPNQWPQLLPQIVEKLGNPGSDFRAINGVLETSNAIFKRFRHAFKSDALFLELKYCLEQFQAPLLMLFGSLTARLQQTSDLNDVRAILTALRTMSRIFFSLNWQDLPEYFEDNIKSWMEAFEFLLKYENAKIADASEEVEVDLITLLHSAVLDNITIYAEKYDEEFGPYLPSFTQTIWHYLSTKLSLFPKHDDVAAKSMKFLRSVALQGINNHLFESESVLSELCNSIVVRNLQLRESDVELFEDNPLEYIRKDIEGSDGDTRRSAATELLRGLRSKFEAAVTRICLQTITVLLQEYTASPQTKWMQKDVAINLVTALAAVKQTRTRGVSEVHPSVPLLDIFQGHVLPTLQSPDVTSPTSLLLIAGALKFVATFRNQLPAHLTQQLFPLLSSCLLPDQFVVHSYAAYCIEKMLTVKDGNERRFTKAMLQPFLAPLLNQVFTILVAPSYPENDYLMRMVLRLFVVAQEAVVPYADVCVQQLTLLLSQVCANPSNPAFSHCLFEALSMLINNVCKANPAFVETFEQLLFPPFQQVLMSDVEALCPYVYQVLAQLLDLTTAPTLSSAYHNLFPVLLSPALWERVSTVAAIVKLLEAYLRKYPTAVASHIQGILGVFQKLVSNRTTETQAFALLKPILVCLPLASYEPLLVEIVKILMMRLQTRLHGRNGTLYVKEMLLTLSIFMAKHGTTRLVNAVEGCQTGMMGMLLPIWIEHIVRVSGADKKPAVVGLTLLICDSPFKQDGNAIRTLLPALAALLLEKENKSAHIAVKTEDDILLDLEETGYDAGFSSLHFSSAAGAIDYLDFIPNHKRMLCESMSQLSRATPGGLVNLANEALSPELLQAWTATFAAENIPLM</sequence>
<dbReference type="InterPro" id="IPR016024">
    <property type="entry name" value="ARM-type_fold"/>
</dbReference>
<evidence type="ECO:0000256" key="1">
    <source>
        <dbReference type="ARBA" id="ARBA00004123"/>
    </source>
</evidence>
<keyword evidence="6" id="KW-0653">Protein transport</keyword>
<dbReference type="KEGG" id="spar:SPRG_07995"/>
<name>A0A067CJ59_SAPPC</name>
<dbReference type="Pfam" id="PF08506">
    <property type="entry name" value="Cse1"/>
    <property type="match status" value="1"/>
</dbReference>
<feature type="domain" description="Importin N-terminal" evidence="8">
    <location>
        <begin position="32"/>
        <end position="103"/>
    </location>
</feature>
<dbReference type="VEuPathDB" id="FungiDB:SPRG_07995"/>
<reference evidence="9 10" key="1">
    <citation type="journal article" date="2013" name="PLoS Genet.">
        <title>Distinctive expansion of potential virulence genes in the genome of the oomycete fish pathogen Saprolegnia parasitica.</title>
        <authorList>
            <person name="Jiang R.H."/>
            <person name="de Bruijn I."/>
            <person name="Haas B.J."/>
            <person name="Belmonte R."/>
            <person name="Lobach L."/>
            <person name="Christie J."/>
            <person name="van den Ackerveken G."/>
            <person name="Bottin A."/>
            <person name="Bulone V."/>
            <person name="Diaz-Moreno S.M."/>
            <person name="Dumas B."/>
            <person name="Fan L."/>
            <person name="Gaulin E."/>
            <person name="Govers F."/>
            <person name="Grenville-Briggs L.J."/>
            <person name="Horner N.R."/>
            <person name="Levin J.Z."/>
            <person name="Mammella M."/>
            <person name="Meijer H.J."/>
            <person name="Morris P."/>
            <person name="Nusbaum C."/>
            <person name="Oome S."/>
            <person name="Phillips A.J."/>
            <person name="van Rooyen D."/>
            <person name="Rzeszutek E."/>
            <person name="Saraiva M."/>
            <person name="Secombes C.J."/>
            <person name="Seidl M.F."/>
            <person name="Snel B."/>
            <person name="Stassen J.H."/>
            <person name="Sykes S."/>
            <person name="Tripathy S."/>
            <person name="van den Berg H."/>
            <person name="Vega-Arreguin J.C."/>
            <person name="Wawra S."/>
            <person name="Young S.K."/>
            <person name="Zeng Q."/>
            <person name="Dieguez-Uribeondo J."/>
            <person name="Russ C."/>
            <person name="Tyler B.M."/>
            <person name="van West P."/>
        </authorList>
    </citation>
    <scope>NUCLEOTIDE SEQUENCE [LARGE SCALE GENOMIC DNA]</scope>
    <source>
        <strain evidence="9 10">CBS 223.65</strain>
    </source>
</reference>
<dbReference type="Proteomes" id="UP000030745">
    <property type="component" value="Unassembled WGS sequence"/>
</dbReference>
<gene>
    <name evidence="9" type="ORF">SPRG_07995</name>
</gene>
<proteinExistence type="inferred from homology"/>
<keyword evidence="7" id="KW-0539">Nucleus</keyword>
<dbReference type="Pfam" id="PF03810">
    <property type="entry name" value="IBN_N"/>
    <property type="match status" value="1"/>
</dbReference>
<dbReference type="GO" id="GO:0006611">
    <property type="term" value="P:protein export from nucleus"/>
    <property type="evidence" value="ECO:0007669"/>
    <property type="project" value="TreeGrafter"/>
</dbReference>
<accession>A0A067CJ59</accession>
<dbReference type="InterPro" id="IPR001494">
    <property type="entry name" value="Importin-beta_N"/>
</dbReference>
<protein>
    <recommendedName>
        <fullName evidence="8">Importin N-terminal domain-containing protein</fullName>
    </recommendedName>
</protein>
<evidence type="ECO:0000256" key="4">
    <source>
        <dbReference type="ARBA" id="ARBA00022448"/>
    </source>
</evidence>
<dbReference type="GO" id="GO:0005635">
    <property type="term" value="C:nuclear envelope"/>
    <property type="evidence" value="ECO:0007669"/>
    <property type="project" value="TreeGrafter"/>
</dbReference>
<comment type="subcellular location">
    <subcellularLocation>
        <location evidence="2">Cytoplasm</location>
    </subcellularLocation>
    <subcellularLocation>
        <location evidence="1">Nucleus</location>
    </subcellularLocation>
</comment>
<dbReference type="GO" id="GO:0005049">
    <property type="term" value="F:nuclear export signal receptor activity"/>
    <property type="evidence" value="ECO:0007669"/>
    <property type="project" value="TreeGrafter"/>
</dbReference>
<dbReference type="GO" id="GO:0006606">
    <property type="term" value="P:protein import into nucleus"/>
    <property type="evidence" value="ECO:0007669"/>
    <property type="project" value="TreeGrafter"/>
</dbReference>
<evidence type="ECO:0000256" key="2">
    <source>
        <dbReference type="ARBA" id="ARBA00004496"/>
    </source>
</evidence>
<dbReference type="OMA" id="AENEFLM"/>
<dbReference type="OrthoDB" id="3268246at2759"/>
<dbReference type="Pfam" id="PF03378">
    <property type="entry name" value="CAS_CSE1"/>
    <property type="match status" value="1"/>
</dbReference>
<dbReference type="RefSeq" id="XP_012202733.1">
    <property type="nucleotide sequence ID" value="XM_012347343.1"/>
</dbReference>